<protein>
    <submittedName>
        <fullName evidence="3">50S ribosome-binding GTPase</fullName>
    </submittedName>
</protein>
<keyword evidence="1" id="KW-0472">Membrane</keyword>
<keyword evidence="1" id="KW-0812">Transmembrane</keyword>
<dbReference type="InterPro" id="IPR027417">
    <property type="entry name" value="P-loop_NTPase"/>
</dbReference>
<organism evidence="3 4">
    <name type="scientific">Sporosarcina aquimarina</name>
    <dbReference type="NCBI Taxonomy" id="114975"/>
    <lineage>
        <taxon>Bacteria</taxon>
        <taxon>Bacillati</taxon>
        <taxon>Bacillota</taxon>
        <taxon>Bacilli</taxon>
        <taxon>Bacillales</taxon>
        <taxon>Caryophanaceae</taxon>
        <taxon>Sporosarcina</taxon>
    </lineage>
</organism>
<evidence type="ECO:0000256" key="1">
    <source>
        <dbReference type="SAM" id="Phobius"/>
    </source>
</evidence>
<feature type="transmembrane region" description="Helical" evidence="1">
    <location>
        <begin position="369"/>
        <end position="393"/>
    </location>
</feature>
<dbReference type="SUPFAM" id="SSF52540">
    <property type="entry name" value="P-loop containing nucleoside triphosphate hydrolases"/>
    <property type="match status" value="1"/>
</dbReference>
<reference evidence="3 4" key="1">
    <citation type="submission" date="2023-06" db="EMBL/GenBank/DDBJ databases">
        <title>Sporosarcina sp. nov., isolated from Korean traditional fermented seafood 'Jeotgal'.</title>
        <authorList>
            <person name="Yang A.-I."/>
            <person name="Shin N.-R."/>
        </authorList>
    </citation>
    <scope>NUCLEOTIDE SEQUENCE [LARGE SCALE GENOMIC DNA]</scope>
    <source>
        <strain evidence="3 4">KCTC3840</strain>
    </source>
</reference>
<dbReference type="PANTHER" id="PTHR42714:SF2">
    <property type="entry name" value="TRNA MODIFICATION GTPASE GTPBP3, MITOCHONDRIAL"/>
    <property type="match status" value="1"/>
</dbReference>
<dbReference type="PANTHER" id="PTHR42714">
    <property type="entry name" value="TRNA MODIFICATION GTPASE GTPBP3"/>
    <property type="match status" value="1"/>
</dbReference>
<feature type="transmembrane region" description="Helical" evidence="1">
    <location>
        <begin position="345"/>
        <end position="363"/>
    </location>
</feature>
<accession>A0ABU4FZT8</accession>
<dbReference type="RefSeq" id="WP_317935788.1">
    <property type="nucleotide sequence ID" value="NZ_JAUBDH010000005.1"/>
</dbReference>
<comment type="caution">
    <text evidence="3">The sequence shown here is derived from an EMBL/GenBank/DDBJ whole genome shotgun (WGS) entry which is preliminary data.</text>
</comment>
<sequence length="430" mass="47481">MGTQFEEMRQRLHHIGNLSNYIEELFTKLPGNLISEKQRKKMMQIMMDDDELQNLLDGLKNPRPPRFVLVGRTGVGKSSLINAISGHYLAEVSEIEIGTTEAKRYAYEADGHVYFEVIDTRGIGESESFDTKAEEALKEVIQSFEPDAVLFLQKAAERAHIDKDVEITKKIMKKAAEGLPLIAVITQVDELNPSRVKEPEKYPTEKLRLIEDKITQLKRIFDQHDLKASAFLPVSSYIEWSEDEEGSPSIEFDGRFGIEDLIDFLEDSLDIRAAIHLGLSVRLNSISERIALRFIKVFTALAGTVALSPLIATDIAVLLALQSILLMIIAYLSGRELDFKTAREVLVSLGGIGATGFTLRMIAQQGSKFANLVIPGAGSAISASIASGGTYAIGKAAIAYFLRGADESDLKAIAKNARVEYEKDLDSKKG</sequence>
<dbReference type="Gene3D" id="3.40.50.300">
    <property type="entry name" value="P-loop containing nucleotide triphosphate hydrolases"/>
    <property type="match status" value="1"/>
</dbReference>
<name>A0ABU4FZT8_9BACL</name>
<dbReference type="InterPro" id="IPR006073">
    <property type="entry name" value="GTP-bd"/>
</dbReference>
<gene>
    <name evidence="3" type="ORF">QT716_09325</name>
</gene>
<feature type="transmembrane region" description="Helical" evidence="1">
    <location>
        <begin position="315"/>
        <end position="333"/>
    </location>
</feature>
<proteinExistence type="predicted"/>
<evidence type="ECO:0000313" key="4">
    <source>
        <dbReference type="Proteomes" id="UP001280629"/>
    </source>
</evidence>
<dbReference type="EMBL" id="JAUBDH010000005">
    <property type="protein sequence ID" value="MDW0110233.1"/>
    <property type="molecule type" value="Genomic_DNA"/>
</dbReference>
<keyword evidence="4" id="KW-1185">Reference proteome</keyword>
<dbReference type="Proteomes" id="UP001280629">
    <property type="component" value="Unassembled WGS sequence"/>
</dbReference>
<feature type="domain" description="G" evidence="2">
    <location>
        <begin position="67"/>
        <end position="185"/>
    </location>
</feature>
<keyword evidence="1" id="KW-1133">Transmembrane helix</keyword>
<dbReference type="Pfam" id="PF01926">
    <property type="entry name" value="MMR_HSR1"/>
    <property type="match status" value="1"/>
</dbReference>
<evidence type="ECO:0000313" key="3">
    <source>
        <dbReference type="EMBL" id="MDW0110233.1"/>
    </source>
</evidence>
<evidence type="ECO:0000259" key="2">
    <source>
        <dbReference type="Pfam" id="PF01926"/>
    </source>
</evidence>